<dbReference type="EMBL" id="JBHUFL010000001">
    <property type="protein sequence ID" value="MFD1833806.1"/>
    <property type="molecule type" value="Genomic_DNA"/>
</dbReference>
<keyword evidence="7 14" id="KW-0418">Kinase</keyword>
<evidence type="ECO:0000256" key="7">
    <source>
        <dbReference type="ARBA" id="ARBA00022777"/>
    </source>
</evidence>
<keyword evidence="8" id="KW-1133">Transmembrane helix</keyword>
<keyword evidence="4" id="KW-0597">Phosphoprotein</keyword>
<dbReference type="CDD" id="cd00075">
    <property type="entry name" value="HATPase"/>
    <property type="match status" value="1"/>
</dbReference>
<protein>
    <recommendedName>
        <fullName evidence="3">histidine kinase</fullName>
        <ecNumber evidence="3">2.7.13.3</ecNumber>
    </recommendedName>
</protein>
<dbReference type="Proteomes" id="UP001597280">
    <property type="component" value="Unassembled WGS sequence"/>
</dbReference>
<keyword evidence="9" id="KW-0902">Two-component regulatory system</keyword>
<sequence length="514" mass="53962">MRRRPLTLRARLLALLAATVAVVCLAIGVIAHVSVRGQLYDELDGQLERAASRALVREGVVTTPQDGPDPSGLPSAPTGGDPGSGEYELTVALENGEVTSATWRDQSGDLKDLGAEDLATLRTALADLDPTPIGSTEHDGRTTVSLSIGTYRVLLTDGGSGAGGSDGGAGTGGSGAGADATAIATGLPVDPVRETLLRLDLTLLVATLAALAAAGIGGSALVRRTLRPLDGVARLAGDVARTPLDRGSVTLTERVPECYAVPGTEVGEVGRALNHLLDNVEGAIDTRHRSEERMRRFVADASHELRTPLTAIRGYTQMLRLTEDLTEQGGRSVDRLDAQSARMTSLVEDLLLLARLEEDAPRQHEEVDLGEIALESVMDARATAREHRVDVHVPDAPVTVRGDARQLTQVIVNLLSNARKHTPAGTHVSVRLRVAGERAVLEVEDDGPGIDPEILPDVFSRFTRADRARSGSENTTGLGLSIVRAIAEAHGGTVEVASRPGRTVFTLSLPLGAG</sequence>
<evidence type="ECO:0000256" key="11">
    <source>
        <dbReference type="SAM" id="MobiDB-lite"/>
    </source>
</evidence>
<dbReference type="Gene3D" id="1.10.287.130">
    <property type="match status" value="1"/>
</dbReference>
<comment type="caution">
    <text evidence="14">The sequence shown here is derived from an EMBL/GenBank/DDBJ whole genome shotgun (WGS) entry which is preliminary data.</text>
</comment>
<dbReference type="SMART" id="SM00304">
    <property type="entry name" value="HAMP"/>
    <property type="match status" value="1"/>
</dbReference>
<evidence type="ECO:0000256" key="5">
    <source>
        <dbReference type="ARBA" id="ARBA00022679"/>
    </source>
</evidence>
<keyword evidence="10" id="KW-0472">Membrane</keyword>
<dbReference type="PANTHER" id="PTHR45436:SF5">
    <property type="entry name" value="SENSOR HISTIDINE KINASE TRCS"/>
    <property type="match status" value="1"/>
</dbReference>
<dbReference type="EC" id="2.7.13.3" evidence="3"/>
<dbReference type="Pfam" id="PF02518">
    <property type="entry name" value="HATPase_c"/>
    <property type="match status" value="1"/>
</dbReference>
<dbReference type="PROSITE" id="PS50109">
    <property type="entry name" value="HIS_KIN"/>
    <property type="match status" value="1"/>
</dbReference>
<reference evidence="15" key="1">
    <citation type="journal article" date="2019" name="Int. J. Syst. Evol. Microbiol.">
        <title>The Global Catalogue of Microorganisms (GCM) 10K type strain sequencing project: providing services to taxonomists for standard genome sequencing and annotation.</title>
        <authorList>
            <consortium name="The Broad Institute Genomics Platform"/>
            <consortium name="The Broad Institute Genome Sequencing Center for Infectious Disease"/>
            <person name="Wu L."/>
            <person name="Ma J."/>
        </authorList>
    </citation>
    <scope>NUCLEOTIDE SEQUENCE [LARGE SCALE GENOMIC DNA]</scope>
    <source>
        <strain evidence="15">JCM 11650</strain>
    </source>
</reference>
<evidence type="ECO:0000259" key="13">
    <source>
        <dbReference type="PROSITE" id="PS50885"/>
    </source>
</evidence>
<dbReference type="Gene3D" id="6.10.340.10">
    <property type="match status" value="1"/>
</dbReference>
<dbReference type="InterPro" id="IPR005467">
    <property type="entry name" value="His_kinase_dom"/>
</dbReference>
<evidence type="ECO:0000256" key="8">
    <source>
        <dbReference type="ARBA" id="ARBA00022989"/>
    </source>
</evidence>
<evidence type="ECO:0000256" key="9">
    <source>
        <dbReference type="ARBA" id="ARBA00023012"/>
    </source>
</evidence>
<dbReference type="PANTHER" id="PTHR45436">
    <property type="entry name" value="SENSOR HISTIDINE KINASE YKOH"/>
    <property type="match status" value="1"/>
</dbReference>
<evidence type="ECO:0000259" key="12">
    <source>
        <dbReference type="PROSITE" id="PS50109"/>
    </source>
</evidence>
<comment type="subcellular location">
    <subcellularLocation>
        <location evidence="2">Cell membrane</location>
    </subcellularLocation>
</comment>
<dbReference type="SMART" id="SM00388">
    <property type="entry name" value="HisKA"/>
    <property type="match status" value="1"/>
</dbReference>
<dbReference type="Pfam" id="PF00512">
    <property type="entry name" value="HisKA"/>
    <property type="match status" value="1"/>
</dbReference>
<dbReference type="InterPro" id="IPR003594">
    <property type="entry name" value="HATPase_dom"/>
</dbReference>
<organism evidence="14 15">
    <name type="scientific">Brachybacterium rhamnosum</name>
    <dbReference type="NCBI Taxonomy" id="173361"/>
    <lineage>
        <taxon>Bacteria</taxon>
        <taxon>Bacillati</taxon>
        <taxon>Actinomycetota</taxon>
        <taxon>Actinomycetes</taxon>
        <taxon>Micrococcales</taxon>
        <taxon>Dermabacteraceae</taxon>
        <taxon>Brachybacterium</taxon>
    </lineage>
</organism>
<dbReference type="Gene3D" id="3.30.565.10">
    <property type="entry name" value="Histidine kinase-like ATPase, C-terminal domain"/>
    <property type="match status" value="1"/>
</dbReference>
<dbReference type="InterPro" id="IPR036890">
    <property type="entry name" value="HATPase_C_sf"/>
</dbReference>
<dbReference type="GO" id="GO:0016301">
    <property type="term" value="F:kinase activity"/>
    <property type="evidence" value="ECO:0007669"/>
    <property type="project" value="UniProtKB-KW"/>
</dbReference>
<dbReference type="SMART" id="SM00387">
    <property type="entry name" value="HATPase_c"/>
    <property type="match status" value="1"/>
</dbReference>
<name>A0ABW4PWL3_9MICO</name>
<feature type="domain" description="HAMP" evidence="13">
    <location>
        <begin position="223"/>
        <end position="285"/>
    </location>
</feature>
<dbReference type="SUPFAM" id="SSF47384">
    <property type="entry name" value="Homodimeric domain of signal transducing histidine kinase"/>
    <property type="match status" value="1"/>
</dbReference>
<evidence type="ECO:0000256" key="4">
    <source>
        <dbReference type="ARBA" id="ARBA00022553"/>
    </source>
</evidence>
<dbReference type="PROSITE" id="PS50885">
    <property type="entry name" value="HAMP"/>
    <property type="match status" value="1"/>
</dbReference>
<dbReference type="PRINTS" id="PR00344">
    <property type="entry name" value="BCTRLSENSOR"/>
</dbReference>
<dbReference type="RefSeq" id="WP_343903423.1">
    <property type="nucleotide sequence ID" value="NZ_BAAAIS010000001.1"/>
</dbReference>
<dbReference type="InterPro" id="IPR036097">
    <property type="entry name" value="HisK_dim/P_sf"/>
</dbReference>
<comment type="catalytic activity">
    <reaction evidence="1">
        <text>ATP + protein L-histidine = ADP + protein N-phospho-L-histidine.</text>
        <dbReference type="EC" id="2.7.13.3"/>
    </reaction>
</comment>
<feature type="domain" description="Histidine kinase" evidence="12">
    <location>
        <begin position="300"/>
        <end position="513"/>
    </location>
</feature>
<evidence type="ECO:0000256" key="3">
    <source>
        <dbReference type="ARBA" id="ARBA00012438"/>
    </source>
</evidence>
<proteinExistence type="predicted"/>
<gene>
    <name evidence="14" type="ORF">ACFSDA_01840</name>
</gene>
<evidence type="ECO:0000313" key="15">
    <source>
        <dbReference type="Proteomes" id="UP001597280"/>
    </source>
</evidence>
<evidence type="ECO:0000256" key="10">
    <source>
        <dbReference type="ARBA" id="ARBA00023136"/>
    </source>
</evidence>
<evidence type="ECO:0000256" key="6">
    <source>
        <dbReference type="ARBA" id="ARBA00022692"/>
    </source>
</evidence>
<dbReference type="InterPro" id="IPR050428">
    <property type="entry name" value="TCS_sensor_his_kinase"/>
</dbReference>
<evidence type="ECO:0000256" key="2">
    <source>
        <dbReference type="ARBA" id="ARBA00004236"/>
    </source>
</evidence>
<dbReference type="SUPFAM" id="SSF55874">
    <property type="entry name" value="ATPase domain of HSP90 chaperone/DNA topoisomerase II/histidine kinase"/>
    <property type="match status" value="1"/>
</dbReference>
<feature type="region of interest" description="Disordered" evidence="11">
    <location>
        <begin position="61"/>
        <end position="86"/>
    </location>
</feature>
<evidence type="ECO:0000313" key="14">
    <source>
        <dbReference type="EMBL" id="MFD1833806.1"/>
    </source>
</evidence>
<dbReference type="CDD" id="cd00082">
    <property type="entry name" value="HisKA"/>
    <property type="match status" value="1"/>
</dbReference>
<dbReference type="InterPro" id="IPR004358">
    <property type="entry name" value="Sig_transdc_His_kin-like_C"/>
</dbReference>
<accession>A0ABW4PWL3</accession>
<evidence type="ECO:0000256" key="1">
    <source>
        <dbReference type="ARBA" id="ARBA00000085"/>
    </source>
</evidence>
<keyword evidence="15" id="KW-1185">Reference proteome</keyword>
<keyword evidence="5" id="KW-0808">Transferase</keyword>
<dbReference type="InterPro" id="IPR003660">
    <property type="entry name" value="HAMP_dom"/>
</dbReference>
<dbReference type="InterPro" id="IPR003661">
    <property type="entry name" value="HisK_dim/P_dom"/>
</dbReference>
<keyword evidence="6" id="KW-0812">Transmembrane</keyword>